<dbReference type="GO" id="GO:0042834">
    <property type="term" value="F:peptidoglycan binding"/>
    <property type="evidence" value="ECO:0007669"/>
    <property type="project" value="InterPro"/>
</dbReference>
<dbReference type="RefSeq" id="WP_092748065.1">
    <property type="nucleotide sequence ID" value="NZ_FMYL01000006.1"/>
</dbReference>
<keyword evidence="1" id="KW-1133">Transmembrane helix</keyword>
<dbReference type="Gene3D" id="3.30.70.1070">
    <property type="entry name" value="Sporulation related repeat"/>
    <property type="match status" value="1"/>
</dbReference>
<dbReference type="AlphaFoldDB" id="A0A1G6HHN4"/>
<gene>
    <name evidence="3" type="ORF">SAMN05421733_1068</name>
</gene>
<keyword evidence="1" id="KW-0472">Membrane</keyword>
<accession>A0A1G6HHN4</accession>
<dbReference type="SUPFAM" id="SSF110997">
    <property type="entry name" value="Sporulation related repeat"/>
    <property type="match status" value="1"/>
</dbReference>
<dbReference type="EMBL" id="FMYL01000006">
    <property type="protein sequence ID" value="SDB93827.1"/>
    <property type="molecule type" value="Genomic_DNA"/>
</dbReference>
<dbReference type="Pfam" id="PF05036">
    <property type="entry name" value="SPOR"/>
    <property type="match status" value="1"/>
</dbReference>
<evidence type="ECO:0000313" key="4">
    <source>
        <dbReference type="Proteomes" id="UP000242501"/>
    </source>
</evidence>
<evidence type="ECO:0000259" key="2">
    <source>
        <dbReference type="PROSITE" id="PS51724"/>
    </source>
</evidence>
<evidence type="ECO:0000256" key="1">
    <source>
        <dbReference type="SAM" id="Phobius"/>
    </source>
</evidence>
<dbReference type="InterPro" id="IPR036680">
    <property type="entry name" value="SPOR-like_sf"/>
</dbReference>
<keyword evidence="4" id="KW-1185">Reference proteome</keyword>
<evidence type="ECO:0000313" key="3">
    <source>
        <dbReference type="EMBL" id="SDB93827.1"/>
    </source>
</evidence>
<feature type="transmembrane region" description="Helical" evidence="1">
    <location>
        <begin position="21"/>
        <end position="44"/>
    </location>
</feature>
<protein>
    <submittedName>
        <fullName evidence="3">Sporulation related domain-containing protein</fullName>
    </submittedName>
</protein>
<name>A0A1G6HHN4_9GAMM</name>
<dbReference type="Proteomes" id="UP000242501">
    <property type="component" value="Unassembled WGS sequence"/>
</dbReference>
<feature type="domain" description="SPOR" evidence="2">
    <location>
        <begin position="112"/>
        <end position="190"/>
    </location>
</feature>
<keyword evidence="1" id="KW-0812">Transmembrane</keyword>
<dbReference type="STRING" id="1219383.SAMN05421733_1068"/>
<dbReference type="InterPro" id="IPR007730">
    <property type="entry name" value="SPOR-like_dom"/>
</dbReference>
<proteinExistence type="predicted"/>
<reference evidence="4" key="1">
    <citation type="submission" date="2016-09" db="EMBL/GenBank/DDBJ databases">
        <authorList>
            <person name="Varghese N."/>
            <person name="Submissions S."/>
        </authorList>
    </citation>
    <scope>NUCLEOTIDE SEQUENCE [LARGE SCALE GENOMIC DNA]</scope>
    <source>
        <strain evidence="4">ANC 4422</strain>
    </source>
</reference>
<organism evidence="3 4">
    <name type="scientific">Acinetobacter boissieri</name>
    <dbReference type="NCBI Taxonomy" id="1219383"/>
    <lineage>
        <taxon>Bacteria</taxon>
        <taxon>Pseudomonadati</taxon>
        <taxon>Pseudomonadota</taxon>
        <taxon>Gammaproteobacteria</taxon>
        <taxon>Moraxellales</taxon>
        <taxon>Moraxellaceae</taxon>
        <taxon>Acinetobacter</taxon>
    </lineage>
</organism>
<dbReference type="OrthoDB" id="8558195at2"/>
<sequence>MFGKTQRCISEKPKHPKPALLPVWAGTAVVFFILICIVVAFAFWKPWAPVNTQVIDTKPANQETNHDYRFYEQLPKQQVTPIPEQAIPKSQINTNSIIVSTAIASDPATASDTPITAYFLQIKSFSDPDSADARRSEILMNKLPANVITLNEHGQTWYRVISGPYLNQQNALNAQQLLQNSGIDSIVVKN</sequence>
<dbReference type="PROSITE" id="PS51724">
    <property type="entry name" value="SPOR"/>
    <property type="match status" value="1"/>
</dbReference>